<dbReference type="PANTHER" id="PTHR31302:SF31">
    <property type="entry name" value="PHOSPHODIESTERASE YAEI"/>
    <property type="match status" value="1"/>
</dbReference>
<feature type="transmembrane region" description="Helical" evidence="3">
    <location>
        <begin position="40"/>
        <end position="62"/>
    </location>
</feature>
<feature type="transmembrane region" description="Helical" evidence="3">
    <location>
        <begin position="68"/>
        <end position="94"/>
    </location>
</feature>
<keyword evidence="1" id="KW-0479">Metal-binding</keyword>
<protein>
    <submittedName>
        <fullName evidence="5">Metallophosphatase</fullName>
    </submittedName>
</protein>
<evidence type="ECO:0000259" key="4">
    <source>
        <dbReference type="Pfam" id="PF00149"/>
    </source>
</evidence>
<dbReference type="Proteomes" id="UP001162891">
    <property type="component" value="Chromosome"/>
</dbReference>
<dbReference type="InterPro" id="IPR029052">
    <property type="entry name" value="Metallo-depent_PP-like"/>
</dbReference>
<reference evidence="6" key="1">
    <citation type="journal article" date="2022" name="Int. J. Syst. Evol. Microbiol.">
        <title>Anaeromyxobacter oryzae sp. nov., Anaeromyxobacter diazotrophicus sp. nov. and Anaeromyxobacter paludicola sp. nov., isolated from paddy soils.</title>
        <authorList>
            <person name="Itoh H."/>
            <person name="Xu Z."/>
            <person name="Mise K."/>
            <person name="Masuda Y."/>
            <person name="Ushijima N."/>
            <person name="Hayakawa C."/>
            <person name="Shiratori Y."/>
            <person name="Senoo K."/>
        </authorList>
    </citation>
    <scope>NUCLEOTIDE SEQUENCE [LARGE SCALE GENOMIC DNA]</scope>
    <source>
        <strain evidence="6">Red232</strain>
    </source>
</reference>
<dbReference type="InterPro" id="IPR051158">
    <property type="entry name" value="Metallophosphoesterase_sf"/>
</dbReference>
<dbReference type="CDD" id="cd07385">
    <property type="entry name" value="MPP_YkuE_C"/>
    <property type="match status" value="1"/>
</dbReference>
<dbReference type="RefSeq" id="WP_248352360.1">
    <property type="nucleotide sequence ID" value="NZ_AP025591.1"/>
</dbReference>
<dbReference type="SUPFAM" id="SSF56300">
    <property type="entry name" value="Metallo-dependent phosphatases"/>
    <property type="match status" value="1"/>
</dbReference>
<evidence type="ECO:0000256" key="2">
    <source>
        <dbReference type="ARBA" id="ARBA00022801"/>
    </source>
</evidence>
<keyword evidence="3" id="KW-1133">Transmembrane helix</keyword>
<proteinExistence type="predicted"/>
<dbReference type="Gene3D" id="3.60.21.10">
    <property type="match status" value="1"/>
</dbReference>
<feature type="domain" description="Calcineurin-like phosphoesterase" evidence="4">
    <location>
        <begin position="173"/>
        <end position="340"/>
    </location>
</feature>
<sequence length="400" mass="42822">MSRPVTSFAIFVLVSLAILGGMHAYLWVRLVRDPGLPEPWRRTATVLLALLALAVPVGMFAVRLGSGWVARVLPIAAFTWLGAAFLLFCAVAALDLARLAAQGLALVVEWMRATPDPPDPERRAFIARAVAGGAVLAAGGATGLSFRTATGPAEITEVPIRIERLPRALSGLTIAQITDLHVGPIIREREVRRVVEQTNALHPDVIAITGDLVDGSVRELGAVVSHLAALRARHGVYFVTGNHEYYSGVAPWVEELRRLGIRVLRNERVAIGDAGASLDLAGVDDWSAGRFGGGHGVDLPRALAGRDPERSLVLLAHQPRGVPEAVRSGVELQVSGHTHGGQLFPFNFLVSAAYPYVKGLYAHEEAGRRGYVYVSRGTGYWGPPMRLGSPPEIAKIVLTT</sequence>
<dbReference type="Pfam" id="PF00149">
    <property type="entry name" value="Metallophos"/>
    <property type="match status" value="1"/>
</dbReference>
<name>A0ABN6MUQ1_9BACT</name>
<feature type="transmembrane region" description="Helical" evidence="3">
    <location>
        <begin position="6"/>
        <end position="28"/>
    </location>
</feature>
<organism evidence="5 6">
    <name type="scientific">Anaeromyxobacter oryzae</name>
    <dbReference type="NCBI Taxonomy" id="2918170"/>
    <lineage>
        <taxon>Bacteria</taxon>
        <taxon>Pseudomonadati</taxon>
        <taxon>Myxococcota</taxon>
        <taxon>Myxococcia</taxon>
        <taxon>Myxococcales</taxon>
        <taxon>Cystobacterineae</taxon>
        <taxon>Anaeromyxobacteraceae</taxon>
        <taxon>Anaeromyxobacter</taxon>
    </lineage>
</organism>
<evidence type="ECO:0000256" key="1">
    <source>
        <dbReference type="ARBA" id="ARBA00022723"/>
    </source>
</evidence>
<keyword evidence="2" id="KW-0378">Hydrolase</keyword>
<evidence type="ECO:0000313" key="6">
    <source>
        <dbReference type="Proteomes" id="UP001162891"/>
    </source>
</evidence>
<dbReference type="InterPro" id="IPR004843">
    <property type="entry name" value="Calcineurin-like_PHP"/>
</dbReference>
<evidence type="ECO:0000256" key="3">
    <source>
        <dbReference type="SAM" id="Phobius"/>
    </source>
</evidence>
<keyword evidence="3" id="KW-0812">Transmembrane</keyword>
<keyword evidence="3" id="KW-0472">Membrane</keyword>
<evidence type="ECO:0000313" key="5">
    <source>
        <dbReference type="EMBL" id="BDG03985.1"/>
    </source>
</evidence>
<accession>A0ABN6MUQ1</accession>
<keyword evidence="6" id="KW-1185">Reference proteome</keyword>
<dbReference type="PANTHER" id="PTHR31302">
    <property type="entry name" value="TRANSMEMBRANE PROTEIN WITH METALLOPHOSPHOESTERASE DOMAIN-RELATED"/>
    <property type="match status" value="1"/>
</dbReference>
<gene>
    <name evidence="5" type="ORF">AMOR_29810</name>
</gene>
<dbReference type="EMBL" id="AP025591">
    <property type="protein sequence ID" value="BDG03985.1"/>
    <property type="molecule type" value="Genomic_DNA"/>
</dbReference>